<name>A0A846R2M0_9FLAO</name>
<gene>
    <name evidence="2" type="ORF">GGR42_002686</name>
</gene>
<dbReference type="EMBL" id="JAATJJ010000002">
    <property type="protein sequence ID" value="NJB72195.1"/>
    <property type="molecule type" value="Genomic_DNA"/>
</dbReference>
<keyword evidence="1" id="KW-1133">Transmembrane helix</keyword>
<dbReference type="RefSeq" id="WP_167964979.1">
    <property type="nucleotide sequence ID" value="NZ_JAATJJ010000002.1"/>
</dbReference>
<comment type="caution">
    <text evidence="2">The sequence shown here is derived from an EMBL/GenBank/DDBJ whole genome shotgun (WGS) entry which is preliminary data.</text>
</comment>
<evidence type="ECO:0000313" key="2">
    <source>
        <dbReference type="EMBL" id="NJB72195.1"/>
    </source>
</evidence>
<protein>
    <submittedName>
        <fullName evidence="2">Uncharacterized protein</fullName>
    </submittedName>
</protein>
<feature type="transmembrane region" description="Helical" evidence="1">
    <location>
        <begin position="6"/>
        <end position="22"/>
    </location>
</feature>
<evidence type="ECO:0000256" key="1">
    <source>
        <dbReference type="SAM" id="Phobius"/>
    </source>
</evidence>
<evidence type="ECO:0000313" key="3">
    <source>
        <dbReference type="Proteomes" id="UP000590442"/>
    </source>
</evidence>
<keyword evidence="1" id="KW-0812">Transmembrane</keyword>
<dbReference type="InterPro" id="IPR046674">
    <property type="entry name" value="DUF6544"/>
</dbReference>
<keyword evidence="3" id="KW-1185">Reference proteome</keyword>
<dbReference type="AlphaFoldDB" id="A0A846R2M0"/>
<sequence length="264" mass="30595">MILYLVLVIILGLVLIVFYGFYRFNAHVEKEKDFLFNIYDKKESTIKKEDLEGLPFIMKKYLEKVGVLGMCIDCNVTFKQSGRIKTDPLKKWTKFSAVQYIIAKHPGFIWNANAFPIFIRDKSIQGMAEVKVSFAGLKDIAIADGAKTDVSALGRYLGELIFYPIGFLSKNIKWEEMDENSVKAHISINNISTEGIFHFNEEGLIVSYEAQRYRDENLEYFTGIAENYKIMDELYIPSSMRAIWNLKEGDFEYFNCDVYSYKID</sequence>
<accession>A0A846R2M0</accession>
<reference evidence="2 3" key="1">
    <citation type="submission" date="2020-03" db="EMBL/GenBank/DDBJ databases">
        <title>Genomic Encyclopedia of Type Strains, Phase IV (KMG-IV): sequencing the most valuable type-strain genomes for metagenomic binning, comparative biology and taxonomic classification.</title>
        <authorList>
            <person name="Goeker M."/>
        </authorList>
    </citation>
    <scope>NUCLEOTIDE SEQUENCE [LARGE SCALE GENOMIC DNA]</scope>
    <source>
        <strain evidence="2 3">DSM 29762</strain>
    </source>
</reference>
<organism evidence="2 3">
    <name type="scientific">Saonia flava</name>
    <dbReference type="NCBI Taxonomy" id="523696"/>
    <lineage>
        <taxon>Bacteria</taxon>
        <taxon>Pseudomonadati</taxon>
        <taxon>Bacteroidota</taxon>
        <taxon>Flavobacteriia</taxon>
        <taxon>Flavobacteriales</taxon>
        <taxon>Flavobacteriaceae</taxon>
        <taxon>Saonia</taxon>
    </lineage>
</organism>
<dbReference type="Pfam" id="PF20181">
    <property type="entry name" value="DUF6544"/>
    <property type="match status" value="1"/>
</dbReference>
<proteinExistence type="predicted"/>
<dbReference type="Proteomes" id="UP000590442">
    <property type="component" value="Unassembled WGS sequence"/>
</dbReference>
<keyword evidence="1" id="KW-0472">Membrane</keyword>